<dbReference type="OrthoDB" id="1899990at2759"/>
<feature type="compositionally biased region" description="Basic and acidic residues" evidence="1">
    <location>
        <begin position="269"/>
        <end position="284"/>
    </location>
</feature>
<name>A0A2Z6MAU7_TRISU</name>
<feature type="region of interest" description="Disordered" evidence="1">
    <location>
        <begin position="209"/>
        <end position="308"/>
    </location>
</feature>
<keyword evidence="3" id="KW-1185">Reference proteome</keyword>
<accession>A0A2Z6MAU7</accession>
<feature type="compositionally biased region" description="Basic and acidic residues" evidence="1">
    <location>
        <begin position="297"/>
        <end position="308"/>
    </location>
</feature>
<feature type="region of interest" description="Disordered" evidence="1">
    <location>
        <begin position="105"/>
        <end position="150"/>
    </location>
</feature>
<feature type="non-terminal residue" evidence="2">
    <location>
        <position position="308"/>
    </location>
</feature>
<feature type="compositionally biased region" description="Basic and acidic residues" evidence="1">
    <location>
        <begin position="242"/>
        <end position="262"/>
    </location>
</feature>
<feature type="compositionally biased region" description="Polar residues" evidence="1">
    <location>
        <begin position="48"/>
        <end position="64"/>
    </location>
</feature>
<evidence type="ECO:0000313" key="3">
    <source>
        <dbReference type="Proteomes" id="UP000242715"/>
    </source>
</evidence>
<dbReference type="EMBL" id="DF973198">
    <property type="protein sequence ID" value="GAU19478.1"/>
    <property type="molecule type" value="Genomic_DNA"/>
</dbReference>
<organism evidence="2 3">
    <name type="scientific">Trifolium subterraneum</name>
    <name type="common">Subterranean clover</name>
    <dbReference type="NCBI Taxonomy" id="3900"/>
    <lineage>
        <taxon>Eukaryota</taxon>
        <taxon>Viridiplantae</taxon>
        <taxon>Streptophyta</taxon>
        <taxon>Embryophyta</taxon>
        <taxon>Tracheophyta</taxon>
        <taxon>Spermatophyta</taxon>
        <taxon>Magnoliopsida</taxon>
        <taxon>eudicotyledons</taxon>
        <taxon>Gunneridae</taxon>
        <taxon>Pentapetalae</taxon>
        <taxon>rosids</taxon>
        <taxon>fabids</taxon>
        <taxon>Fabales</taxon>
        <taxon>Fabaceae</taxon>
        <taxon>Papilionoideae</taxon>
        <taxon>50 kb inversion clade</taxon>
        <taxon>NPAAA clade</taxon>
        <taxon>Hologalegina</taxon>
        <taxon>IRL clade</taxon>
        <taxon>Trifolieae</taxon>
        <taxon>Trifolium</taxon>
    </lineage>
</organism>
<evidence type="ECO:0000313" key="2">
    <source>
        <dbReference type="EMBL" id="GAU19478.1"/>
    </source>
</evidence>
<dbReference type="PANTHER" id="PTHR47600:SF1">
    <property type="entry name" value="NUCLEIC ACID-BINDING, OB-FOLD-LIKE PROTEIN"/>
    <property type="match status" value="1"/>
</dbReference>
<reference evidence="3" key="1">
    <citation type="journal article" date="2017" name="Front. Plant Sci.">
        <title>Climate Clever Clovers: New Paradigm to Reduce the Environmental Footprint of Ruminants by Breeding Low Methanogenic Forages Utilizing Haplotype Variation.</title>
        <authorList>
            <person name="Kaur P."/>
            <person name="Appels R."/>
            <person name="Bayer P.E."/>
            <person name="Keeble-Gagnere G."/>
            <person name="Wang J."/>
            <person name="Hirakawa H."/>
            <person name="Shirasawa K."/>
            <person name="Vercoe P."/>
            <person name="Stefanova K."/>
            <person name="Durmic Z."/>
            <person name="Nichols P."/>
            <person name="Revell C."/>
            <person name="Isobe S.N."/>
            <person name="Edwards D."/>
            <person name="Erskine W."/>
        </authorList>
    </citation>
    <scope>NUCLEOTIDE SEQUENCE [LARGE SCALE GENOMIC DNA]</scope>
    <source>
        <strain evidence="3">cv. Daliak</strain>
    </source>
</reference>
<dbReference type="AlphaFoldDB" id="A0A2Z6MAU7"/>
<dbReference type="Proteomes" id="UP000242715">
    <property type="component" value="Unassembled WGS sequence"/>
</dbReference>
<feature type="region of interest" description="Disordered" evidence="1">
    <location>
        <begin position="48"/>
        <end position="67"/>
    </location>
</feature>
<evidence type="ECO:0000256" key="1">
    <source>
        <dbReference type="SAM" id="MobiDB-lite"/>
    </source>
</evidence>
<protein>
    <submittedName>
        <fullName evidence="2">Uncharacterized protein</fullName>
    </submittedName>
</protein>
<proteinExistence type="predicted"/>
<gene>
    <name evidence="2" type="ORF">TSUD_77220</name>
</gene>
<feature type="compositionally biased region" description="Polar residues" evidence="1">
    <location>
        <begin position="135"/>
        <end position="150"/>
    </location>
</feature>
<dbReference type="PANTHER" id="PTHR47600">
    <property type="entry name" value="NUCLEIC ACID-BINDING, OB-FOLD-LIKE PROTEIN"/>
    <property type="match status" value="1"/>
</dbReference>
<sequence length="308" mass="35034">MGSLPITTKNLFFTTTPHVPWFSSSNRRTTTTKTVYLNKRKNNKVVFASSSSSNNEQDKNTPQFDNEDLMELKLGRYLGEDPKLTLAKKGKVVEIEELPFDVERPWAKKNSPPKEQGLQFKPDDDDNVAMGIKKPNQTESKGGNVRKSNVPNVILRKPSLYNEDEDEVEDMSSRLRIKPNLSLKRQSGQVKDKFSDMTLLRKPGSSIAKNVDSQLKTPKEEPSYEVSNLTLLEQPHRPSSNKKLEKFAKPSEKLAKPIDEVSKMTLLEQPHRPSSDKKLEKFEEPSDEVSNLTLSEQPHRPSCNKELE</sequence>